<sequence>MKKTKYTEQQIAFALRQAEAGTRVAEVCRKIGISEATFHNWKKKYGGQRIHILLQREGWRVNHKKVLRIYREEGLNIRSKRPQRRVAAAHRMERPNITTTDQCWSMDSVADNLFDGKRIRALTIVDNFSCECMAIHVDHGISGEHVVGVIDTIQQLHGRCPERIQVDNGSEFISKVLDK</sequence>
<dbReference type="Pfam" id="PF00665">
    <property type="entry name" value="rve"/>
    <property type="match status" value="1"/>
</dbReference>
<dbReference type="SUPFAM" id="SSF46689">
    <property type="entry name" value="Homeodomain-like"/>
    <property type="match status" value="1"/>
</dbReference>
<dbReference type="Gene3D" id="3.30.420.10">
    <property type="entry name" value="Ribonuclease H-like superfamily/Ribonuclease H"/>
    <property type="match status" value="1"/>
</dbReference>
<comment type="caution">
    <text evidence="3">The sequence shown here is derived from an EMBL/GenBank/DDBJ whole genome shotgun (WGS) entry which is preliminary data.</text>
</comment>
<evidence type="ECO:0000259" key="2">
    <source>
        <dbReference type="PROSITE" id="PS50994"/>
    </source>
</evidence>
<dbReference type="InterPro" id="IPR036397">
    <property type="entry name" value="RNaseH_sf"/>
</dbReference>
<dbReference type="Pfam" id="PF01527">
    <property type="entry name" value="HTH_Tnp_1"/>
    <property type="match status" value="1"/>
</dbReference>
<proteinExistence type="inferred from homology"/>
<dbReference type="SUPFAM" id="SSF53098">
    <property type="entry name" value="Ribonuclease H-like"/>
    <property type="match status" value="1"/>
</dbReference>
<comment type="similarity">
    <text evidence="1">Belongs to the transposase 8 family.</text>
</comment>
<dbReference type="InterPro" id="IPR002514">
    <property type="entry name" value="Transposase_8"/>
</dbReference>
<evidence type="ECO:0000256" key="1">
    <source>
        <dbReference type="ARBA" id="ARBA00009964"/>
    </source>
</evidence>
<dbReference type="PROSITE" id="PS50994">
    <property type="entry name" value="INTEGRASE"/>
    <property type="match status" value="1"/>
</dbReference>
<feature type="domain" description="Integrase catalytic" evidence="2">
    <location>
        <begin position="91"/>
        <end position="179"/>
    </location>
</feature>
<dbReference type="GO" id="GO:0003677">
    <property type="term" value="F:DNA binding"/>
    <property type="evidence" value="ECO:0007669"/>
    <property type="project" value="InterPro"/>
</dbReference>
<dbReference type="GO" id="GO:0015074">
    <property type="term" value="P:DNA integration"/>
    <property type="evidence" value="ECO:0007669"/>
    <property type="project" value="InterPro"/>
</dbReference>
<evidence type="ECO:0000313" key="4">
    <source>
        <dbReference type="Proteomes" id="UP000528457"/>
    </source>
</evidence>
<keyword evidence="4" id="KW-1185">Reference proteome</keyword>
<dbReference type="AlphaFoldDB" id="A0A7X0JTA3"/>
<name>A0A7X0JTA3_9GAMM</name>
<accession>A0A7X0JTA3</accession>
<dbReference type="InterPro" id="IPR009057">
    <property type="entry name" value="Homeodomain-like_sf"/>
</dbReference>
<dbReference type="GO" id="GO:0004803">
    <property type="term" value="F:transposase activity"/>
    <property type="evidence" value="ECO:0007669"/>
    <property type="project" value="InterPro"/>
</dbReference>
<dbReference type="PANTHER" id="PTHR47515:SF1">
    <property type="entry name" value="BLR2054 PROTEIN"/>
    <property type="match status" value="1"/>
</dbReference>
<protein>
    <submittedName>
        <fullName evidence="3">Transposase InsO family protein</fullName>
    </submittedName>
</protein>
<dbReference type="GO" id="GO:0006313">
    <property type="term" value="P:DNA transposition"/>
    <property type="evidence" value="ECO:0007669"/>
    <property type="project" value="InterPro"/>
</dbReference>
<gene>
    <name evidence="3" type="ORF">HNR48_001596</name>
</gene>
<dbReference type="InterPro" id="IPR001584">
    <property type="entry name" value="Integrase_cat-core"/>
</dbReference>
<dbReference type="PANTHER" id="PTHR47515">
    <property type="entry name" value="LOW CALCIUM RESPONSE LOCUS PROTEIN T"/>
    <property type="match status" value="1"/>
</dbReference>
<dbReference type="EMBL" id="JACHHT010000001">
    <property type="protein sequence ID" value="MBB6521318.1"/>
    <property type="molecule type" value="Genomic_DNA"/>
</dbReference>
<reference evidence="3 4" key="1">
    <citation type="submission" date="2020-08" db="EMBL/GenBank/DDBJ databases">
        <title>Genomic Encyclopedia of Type Strains, Phase IV (KMG-IV): sequencing the most valuable type-strain genomes for metagenomic binning, comparative biology and taxonomic classification.</title>
        <authorList>
            <person name="Goeker M."/>
        </authorList>
    </citation>
    <scope>NUCLEOTIDE SEQUENCE [LARGE SCALE GENOMIC DNA]</scope>
    <source>
        <strain evidence="3 4">DSM 22368</strain>
    </source>
</reference>
<dbReference type="Proteomes" id="UP000528457">
    <property type="component" value="Unassembled WGS sequence"/>
</dbReference>
<dbReference type="InParanoid" id="A0A7X0JTA3"/>
<dbReference type="InterPro" id="IPR012337">
    <property type="entry name" value="RNaseH-like_sf"/>
</dbReference>
<evidence type="ECO:0000313" key="3">
    <source>
        <dbReference type="EMBL" id="MBB6521318.1"/>
    </source>
</evidence>
<organism evidence="3 4">
    <name type="scientific">Pseudoteredinibacter isoporae</name>
    <dbReference type="NCBI Taxonomy" id="570281"/>
    <lineage>
        <taxon>Bacteria</taxon>
        <taxon>Pseudomonadati</taxon>
        <taxon>Pseudomonadota</taxon>
        <taxon>Gammaproteobacteria</taxon>
        <taxon>Cellvibrionales</taxon>
        <taxon>Cellvibrionaceae</taxon>
        <taxon>Pseudoteredinibacter</taxon>
    </lineage>
</organism>